<proteinExistence type="predicted"/>
<dbReference type="Proteomes" id="UP000194664">
    <property type="component" value="Unassembled WGS sequence"/>
</dbReference>
<gene>
    <name evidence="1" type="ORF">BVC71_10020</name>
</gene>
<evidence type="ECO:0000313" key="2">
    <source>
        <dbReference type="Proteomes" id="UP000194664"/>
    </source>
</evidence>
<reference evidence="1 2" key="1">
    <citation type="submission" date="2016-12" db="EMBL/GenBank/DDBJ databases">
        <title>The draft genome sequence of HSLHS2.</title>
        <authorList>
            <person name="Hu D."/>
            <person name="Wang L."/>
            <person name="Shao Z."/>
        </authorList>
    </citation>
    <scope>NUCLEOTIDE SEQUENCE [LARGE SCALE GENOMIC DNA]</scope>
    <source>
        <strain evidence="1">MCCC 1A06712</strain>
    </source>
</reference>
<organism evidence="1 2">
    <name type="scientific">Marivivens niveibacter</name>
    <dbReference type="NCBI Taxonomy" id="1930667"/>
    <lineage>
        <taxon>Bacteria</taxon>
        <taxon>Pseudomonadati</taxon>
        <taxon>Pseudomonadota</taxon>
        <taxon>Alphaproteobacteria</taxon>
        <taxon>Rhodobacterales</taxon>
        <taxon>Paracoccaceae</taxon>
        <taxon>Marivivens group</taxon>
        <taxon>Marivivens</taxon>
    </lineage>
</organism>
<comment type="caution">
    <text evidence="1">The sequence shown here is derived from an EMBL/GenBank/DDBJ whole genome shotgun (WGS) entry which is preliminary data.</text>
</comment>
<accession>A0A251WX14</accession>
<name>A0A251WX14_9RHOB</name>
<dbReference type="AlphaFoldDB" id="A0A251WX14"/>
<dbReference type="RefSeq" id="WP_086451521.1">
    <property type="nucleotide sequence ID" value="NZ_MSPP01000003.1"/>
</dbReference>
<dbReference type="OrthoDB" id="6140227at2"/>
<keyword evidence="2" id="KW-1185">Reference proteome</keyword>
<sequence length="375" mass="43239">MTDAKSDLTLDHFQLEDTRITRRYFDKFQKITGYLGKVAAVMEVEGRYKRHEIDVIARYLVALNLSFRALRYKYLFSGRFAHAGNLTFDRIESGFPVYPELLEMANDAQQAQRHLDGIPSEAELKDQMVRQILTDQAIPTKLQYALSQRMYYQELARGGLFWSRNDPDVIWRGDRDGRRKYLIHWAVYDSQINLPTIYLMEVEDSGKIGLPKDERRWPEVMQHLMAQSVGGLKLLTIAKGFDEDFDDLHPKRLRRIHIGPMYSHAFTQQSGPLREVLKKAKSPVGEDWALVWTEEDLKSERVEDVKSGWFGRVERQIFALDPFAGRGADTGATSMARSIIMPERPYQALAELNPAGFGDVRKFVVSPTGRVLSYR</sequence>
<protein>
    <submittedName>
        <fullName evidence="1">Uncharacterized protein</fullName>
    </submittedName>
</protein>
<evidence type="ECO:0000313" key="1">
    <source>
        <dbReference type="EMBL" id="OUD09040.1"/>
    </source>
</evidence>
<dbReference type="EMBL" id="MSPP01000003">
    <property type="protein sequence ID" value="OUD09040.1"/>
    <property type="molecule type" value="Genomic_DNA"/>
</dbReference>